<dbReference type="PANTHER" id="PTHR35580">
    <property type="entry name" value="CELL SURFACE GLYCOPROTEIN (S-LAYER PROTEIN)-LIKE PROTEIN"/>
    <property type="match status" value="1"/>
</dbReference>
<dbReference type="EMBL" id="WQLW01000001">
    <property type="protein sequence ID" value="MVO07927.1"/>
    <property type="molecule type" value="Genomic_DNA"/>
</dbReference>
<sequence length="166" mass="17782">MKKILLFLSLVAFYFANAQTPNYAWGRMFGNNQNLYVYDNATDANGNVYLTGEYSGTVDFDPGAGTFNQTANATGGRDIFILKLDASGALSWVRTYGGTGIDFGQRIAIDNSGNIYVGGRFQNAVTFTGFGGFSSNGGYDGFLLKMDTTGTLQWVLDLSGGGTEGF</sequence>
<name>A0A6I4IRW6_9FLAO</name>
<evidence type="ECO:0000313" key="3">
    <source>
        <dbReference type="Proteomes" id="UP000431264"/>
    </source>
</evidence>
<dbReference type="OrthoDB" id="9811934at2"/>
<proteinExistence type="predicted"/>
<dbReference type="Pfam" id="PF06739">
    <property type="entry name" value="SBBP"/>
    <property type="match status" value="1"/>
</dbReference>
<dbReference type="AlphaFoldDB" id="A0A6I4IRW6"/>
<dbReference type="SUPFAM" id="SSF50998">
    <property type="entry name" value="Quinoprotein alcohol dehydrogenase-like"/>
    <property type="match status" value="1"/>
</dbReference>
<dbReference type="PANTHER" id="PTHR35580:SF1">
    <property type="entry name" value="PHYTASE-LIKE DOMAIN-CONTAINING PROTEIN"/>
    <property type="match status" value="1"/>
</dbReference>
<reference evidence="3" key="1">
    <citation type="submission" date="2019-05" db="EMBL/GenBank/DDBJ databases">
        <title>Flavobacterium profundi sp. nov., isolated from a deep-sea seamount.</title>
        <authorList>
            <person name="Zhang D.-C."/>
        </authorList>
    </citation>
    <scope>NUCLEOTIDE SEQUENCE [LARGE SCALE GENOMIC DNA]</scope>
    <source>
        <strain evidence="3">TP390</strain>
    </source>
</reference>
<dbReference type="Proteomes" id="UP000431264">
    <property type="component" value="Unassembled WGS sequence"/>
</dbReference>
<comment type="caution">
    <text evidence="2">The sequence shown here is derived from an EMBL/GenBank/DDBJ whole genome shotgun (WGS) entry which is preliminary data.</text>
</comment>
<dbReference type="InterPro" id="IPR010620">
    <property type="entry name" value="SBBP_repeat"/>
</dbReference>
<dbReference type="InterPro" id="IPR052918">
    <property type="entry name" value="Motility_Chemotaxis_Reg"/>
</dbReference>
<evidence type="ECO:0008006" key="4">
    <source>
        <dbReference type="Google" id="ProtNLM"/>
    </source>
</evidence>
<feature type="chain" id="PRO_5026163426" description="Beta-propeller repeat protein" evidence="1">
    <location>
        <begin position="19"/>
        <end position="166"/>
    </location>
</feature>
<accession>A0A6I4IRW6</accession>
<evidence type="ECO:0000313" key="2">
    <source>
        <dbReference type="EMBL" id="MVO07927.1"/>
    </source>
</evidence>
<keyword evidence="1" id="KW-0732">Signal</keyword>
<organism evidence="2 3">
    <name type="scientific">Flavobacterium profundi</name>
    <dbReference type="NCBI Taxonomy" id="1774945"/>
    <lineage>
        <taxon>Bacteria</taxon>
        <taxon>Pseudomonadati</taxon>
        <taxon>Bacteroidota</taxon>
        <taxon>Flavobacteriia</taxon>
        <taxon>Flavobacteriales</taxon>
        <taxon>Flavobacteriaceae</taxon>
        <taxon>Flavobacterium</taxon>
    </lineage>
</organism>
<feature type="signal peptide" evidence="1">
    <location>
        <begin position="1"/>
        <end position="18"/>
    </location>
</feature>
<dbReference type="InterPro" id="IPR011047">
    <property type="entry name" value="Quinoprotein_ADH-like_sf"/>
</dbReference>
<dbReference type="RefSeq" id="WP_140996318.1">
    <property type="nucleotide sequence ID" value="NZ_VDCZ01000001.1"/>
</dbReference>
<gene>
    <name evidence="2" type="ORF">GOQ30_01955</name>
</gene>
<keyword evidence="3" id="KW-1185">Reference proteome</keyword>
<protein>
    <recommendedName>
        <fullName evidence="4">Beta-propeller repeat protein</fullName>
    </recommendedName>
</protein>
<evidence type="ECO:0000256" key="1">
    <source>
        <dbReference type="SAM" id="SignalP"/>
    </source>
</evidence>